<keyword evidence="2" id="KW-1185">Reference proteome</keyword>
<name>A0A0C3N8I1_PISTI</name>
<gene>
    <name evidence="1" type="ORF">M404DRAFT_160592</name>
</gene>
<dbReference type="OrthoDB" id="3211402at2759"/>
<reference evidence="1 2" key="1">
    <citation type="submission" date="2014-04" db="EMBL/GenBank/DDBJ databases">
        <authorList>
            <consortium name="DOE Joint Genome Institute"/>
            <person name="Kuo A."/>
            <person name="Kohler A."/>
            <person name="Costa M.D."/>
            <person name="Nagy L.G."/>
            <person name="Floudas D."/>
            <person name="Copeland A."/>
            <person name="Barry K.W."/>
            <person name="Cichocki N."/>
            <person name="Veneault-Fourrey C."/>
            <person name="LaButti K."/>
            <person name="Lindquist E.A."/>
            <person name="Lipzen A."/>
            <person name="Lundell T."/>
            <person name="Morin E."/>
            <person name="Murat C."/>
            <person name="Sun H."/>
            <person name="Tunlid A."/>
            <person name="Henrissat B."/>
            <person name="Grigoriev I.V."/>
            <person name="Hibbett D.S."/>
            <person name="Martin F."/>
            <person name="Nordberg H.P."/>
            <person name="Cantor M.N."/>
            <person name="Hua S.X."/>
        </authorList>
    </citation>
    <scope>NUCLEOTIDE SEQUENCE [LARGE SCALE GENOMIC DNA]</scope>
    <source>
        <strain evidence="1 2">Marx 270</strain>
    </source>
</reference>
<accession>A0A0C3N8I1</accession>
<dbReference type="HOGENOM" id="CLU_071881_0_0_1"/>
<dbReference type="AlphaFoldDB" id="A0A0C3N8I1"/>
<evidence type="ECO:0000313" key="1">
    <source>
        <dbReference type="EMBL" id="KIN97339.1"/>
    </source>
</evidence>
<dbReference type="Proteomes" id="UP000054217">
    <property type="component" value="Unassembled WGS sequence"/>
</dbReference>
<reference evidence="2" key="2">
    <citation type="submission" date="2015-01" db="EMBL/GenBank/DDBJ databases">
        <title>Evolutionary Origins and Diversification of the Mycorrhizal Mutualists.</title>
        <authorList>
            <consortium name="DOE Joint Genome Institute"/>
            <consortium name="Mycorrhizal Genomics Consortium"/>
            <person name="Kohler A."/>
            <person name="Kuo A."/>
            <person name="Nagy L.G."/>
            <person name="Floudas D."/>
            <person name="Copeland A."/>
            <person name="Barry K.W."/>
            <person name="Cichocki N."/>
            <person name="Veneault-Fourrey C."/>
            <person name="LaButti K."/>
            <person name="Lindquist E.A."/>
            <person name="Lipzen A."/>
            <person name="Lundell T."/>
            <person name="Morin E."/>
            <person name="Murat C."/>
            <person name="Riley R."/>
            <person name="Ohm R."/>
            <person name="Sun H."/>
            <person name="Tunlid A."/>
            <person name="Henrissat B."/>
            <person name="Grigoriev I.V."/>
            <person name="Hibbett D.S."/>
            <person name="Martin F."/>
        </authorList>
    </citation>
    <scope>NUCLEOTIDE SEQUENCE [LARGE SCALE GENOMIC DNA]</scope>
    <source>
        <strain evidence="2">Marx 270</strain>
    </source>
</reference>
<evidence type="ECO:0000313" key="2">
    <source>
        <dbReference type="Proteomes" id="UP000054217"/>
    </source>
</evidence>
<organism evidence="1 2">
    <name type="scientific">Pisolithus tinctorius Marx 270</name>
    <dbReference type="NCBI Taxonomy" id="870435"/>
    <lineage>
        <taxon>Eukaryota</taxon>
        <taxon>Fungi</taxon>
        <taxon>Dikarya</taxon>
        <taxon>Basidiomycota</taxon>
        <taxon>Agaricomycotina</taxon>
        <taxon>Agaricomycetes</taxon>
        <taxon>Agaricomycetidae</taxon>
        <taxon>Boletales</taxon>
        <taxon>Sclerodermatineae</taxon>
        <taxon>Pisolithaceae</taxon>
        <taxon>Pisolithus</taxon>
    </lineage>
</organism>
<proteinExistence type="predicted"/>
<protein>
    <submittedName>
        <fullName evidence="1">Uncharacterized protein</fullName>
    </submittedName>
</protein>
<dbReference type="InParanoid" id="A0A0C3N8I1"/>
<sequence>MTAKKSKVPLPKIPQSKNNHAHSWSLIAEISKPVNYKVLHGKKDKNENTSGKLKASVHKWICAIVLPEFHAMDATATGDHIKKQQYVPTCHALKLHTTGNGVREDNDGSDSEEYCNFYIGADGPNDSTSEEAKNIWDQITREFPLFPELHRIFVAHSNVTPIAVTTGVGPHGKKTLHLQPVDKPQVEFTASQSAQIQTLQDALNHAQAQTTMEGDTLGLSQDPLGFAEKGPKPSSITQENLAKAKEHIQKVSKKHTIEDTLLDIQKRLLLTLLIRTNLEAVNAHAHQEMNLKTCEILLAEFKEGI</sequence>
<dbReference type="EMBL" id="KN832030">
    <property type="protein sequence ID" value="KIN97339.1"/>
    <property type="molecule type" value="Genomic_DNA"/>
</dbReference>